<evidence type="ECO:0000313" key="7">
    <source>
        <dbReference type="EMBL" id="MDQ0190497.1"/>
    </source>
</evidence>
<dbReference type="InterPro" id="IPR036188">
    <property type="entry name" value="FAD/NAD-bd_sf"/>
</dbReference>
<comment type="cofactor">
    <cofactor evidence="1">
        <name>FAD</name>
        <dbReference type="ChEBI" id="CHEBI:57692"/>
    </cofactor>
</comment>
<dbReference type="InterPro" id="IPR051169">
    <property type="entry name" value="NADH-Q_oxidoreductase"/>
</dbReference>
<evidence type="ECO:0000256" key="1">
    <source>
        <dbReference type="ARBA" id="ARBA00001974"/>
    </source>
</evidence>
<keyword evidence="5" id="KW-0560">Oxidoreductase</keyword>
<keyword evidence="4" id="KW-0274">FAD</keyword>
<dbReference type="SUPFAM" id="SSF51905">
    <property type="entry name" value="FAD/NAD(P)-binding domain"/>
    <property type="match status" value="2"/>
</dbReference>
<keyword evidence="3" id="KW-0285">Flavoprotein</keyword>
<accession>A0ABT9XJL8</accession>
<evidence type="ECO:0000256" key="3">
    <source>
        <dbReference type="ARBA" id="ARBA00022630"/>
    </source>
</evidence>
<gene>
    <name evidence="7" type="ORF">J2S03_002362</name>
</gene>
<evidence type="ECO:0000259" key="6">
    <source>
        <dbReference type="Pfam" id="PF07992"/>
    </source>
</evidence>
<protein>
    <submittedName>
        <fullName evidence="7">NADH dehydrogenase</fullName>
    </submittedName>
</protein>
<organism evidence="7 8">
    <name type="scientific">Alicyclobacillus cycloheptanicus</name>
    <dbReference type="NCBI Taxonomy" id="1457"/>
    <lineage>
        <taxon>Bacteria</taxon>
        <taxon>Bacillati</taxon>
        <taxon>Bacillota</taxon>
        <taxon>Bacilli</taxon>
        <taxon>Bacillales</taxon>
        <taxon>Alicyclobacillaceae</taxon>
        <taxon>Alicyclobacillus</taxon>
    </lineage>
</organism>
<evidence type="ECO:0000313" key="8">
    <source>
        <dbReference type="Proteomes" id="UP001232973"/>
    </source>
</evidence>
<evidence type="ECO:0000256" key="2">
    <source>
        <dbReference type="ARBA" id="ARBA00005272"/>
    </source>
</evidence>
<dbReference type="PANTHER" id="PTHR42913">
    <property type="entry name" value="APOPTOSIS-INDUCING FACTOR 1"/>
    <property type="match status" value="1"/>
</dbReference>
<dbReference type="InterPro" id="IPR023753">
    <property type="entry name" value="FAD/NAD-binding_dom"/>
</dbReference>
<dbReference type="Proteomes" id="UP001232973">
    <property type="component" value="Unassembled WGS sequence"/>
</dbReference>
<evidence type="ECO:0000256" key="4">
    <source>
        <dbReference type="ARBA" id="ARBA00022827"/>
    </source>
</evidence>
<comment type="caution">
    <text evidence="7">The sequence shown here is derived from an EMBL/GenBank/DDBJ whole genome shotgun (WGS) entry which is preliminary data.</text>
</comment>
<comment type="similarity">
    <text evidence="2">Belongs to the NADH dehydrogenase family.</text>
</comment>
<proteinExistence type="inferred from homology"/>
<name>A0ABT9XJL8_9BACL</name>
<reference evidence="7 8" key="1">
    <citation type="submission" date="2023-07" db="EMBL/GenBank/DDBJ databases">
        <title>Genomic Encyclopedia of Type Strains, Phase IV (KMG-IV): sequencing the most valuable type-strain genomes for metagenomic binning, comparative biology and taxonomic classification.</title>
        <authorList>
            <person name="Goeker M."/>
        </authorList>
    </citation>
    <scope>NUCLEOTIDE SEQUENCE [LARGE SCALE GENOMIC DNA]</scope>
    <source>
        <strain evidence="7 8">DSM 4006</strain>
    </source>
</reference>
<dbReference type="PRINTS" id="PR00368">
    <property type="entry name" value="FADPNR"/>
</dbReference>
<feature type="domain" description="FAD/NAD(P)-binding" evidence="6">
    <location>
        <begin position="4"/>
        <end position="314"/>
    </location>
</feature>
<evidence type="ECO:0000256" key="5">
    <source>
        <dbReference type="ARBA" id="ARBA00023002"/>
    </source>
</evidence>
<dbReference type="PANTHER" id="PTHR42913:SF3">
    <property type="entry name" value="64 KDA MITOCHONDRIAL NADH DEHYDROGENASE (EUROFUNG)"/>
    <property type="match status" value="1"/>
</dbReference>
<dbReference type="Gene3D" id="3.50.50.100">
    <property type="match status" value="1"/>
</dbReference>
<dbReference type="PRINTS" id="PR00411">
    <property type="entry name" value="PNDRDTASEI"/>
</dbReference>
<keyword evidence="8" id="KW-1185">Reference proteome</keyword>
<sequence>MSNRILIIGAGYAGMLAATRLERVSEPFTMVNKDPYHYFTTLLHEAAGGRGEPTHYTVQIKDVLRKPTSEVIVDEVTKIDRERRVVVGKSGEYSFDYLIITLGWVPEYFGIEGLKENSLVLRNVDTAAHIRNHIEQQFQAYLSDGDETHLRIVVGGGGLTGIELLGELLDWVPKLCVKYGVNPSLVDLQNVEAMPNILPQVSATLREVAVQTLTERGATLRTNTKIVKAEPGVLHVDGAEPIRAGTIIWTGGVRANPLLAEAGFTVDRRGKAKVNAYLQSVDDERIFIGGDSAWCEDAEGKPVPPTAQAAMQMGKVIGDNVSSHIHGQPMRMLTLKNKGTLASLGPEVGVGDAFGIPVKGVAAGLAKEATKVEYLWELGGLRLVADKTGEVVHI</sequence>
<dbReference type="EMBL" id="JAUSTP010000019">
    <property type="protein sequence ID" value="MDQ0190497.1"/>
    <property type="molecule type" value="Genomic_DNA"/>
</dbReference>
<dbReference type="RefSeq" id="WP_274455432.1">
    <property type="nucleotide sequence ID" value="NZ_CP067097.1"/>
</dbReference>
<dbReference type="Pfam" id="PF07992">
    <property type="entry name" value="Pyr_redox_2"/>
    <property type="match status" value="1"/>
</dbReference>